<gene>
    <name evidence="11" type="ORF">METZ01_LOCUS438082</name>
</gene>
<evidence type="ECO:0000256" key="7">
    <source>
        <dbReference type="ARBA" id="ARBA00023204"/>
    </source>
</evidence>
<evidence type="ECO:0000256" key="8">
    <source>
        <dbReference type="ARBA" id="ARBA00023239"/>
    </source>
</evidence>
<keyword evidence="6" id="KW-0238">DNA-binding</keyword>
<evidence type="ECO:0000256" key="9">
    <source>
        <dbReference type="ARBA" id="ARBA00044632"/>
    </source>
</evidence>
<keyword evidence="2" id="KW-0227">DNA damage</keyword>
<dbReference type="FunFam" id="1.10.8.50:FF:000003">
    <property type="entry name" value="Formamidopyrimidine-DNA glycosylase"/>
    <property type="match status" value="1"/>
</dbReference>
<dbReference type="GO" id="GO:0034039">
    <property type="term" value="F:8-oxo-7,8-dihydroguanine DNA N-glycosylase activity"/>
    <property type="evidence" value="ECO:0007669"/>
    <property type="project" value="TreeGrafter"/>
</dbReference>
<dbReference type="GO" id="GO:0140078">
    <property type="term" value="F:class I DNA-(apurinic or apyrimidinic site) endonuclease activity"/>
    <property type="evidence" value="ECO:0007669"/>
    <property type="project" value="UniProtKB-EC"/>
</dbReference>
<reference evidence="11" key="1">
    <citation type="submission" date="2018-05" db="EMBL/GenBank/DDBJ databases">
        <authorList>
            <person name="Lanie J.A."/>
            <person name="Ng W.-L."/>
            <person name="Kazmierczak K.M."/>
            <person name="Andrzejewski T.M."/>
            <person name="Davidsen T.M."/>
            <person name="Wayne K.J."/>
            <person name="Tettelin H."/>
            <person name="Glass J.I."/>
            <person name="Rusch D."/>
            <person name="Podicherti R."/>
            <person name="Tsui H.-C.T."/>
            <person name="Winkler M.E."/>
        </authorList>
    </citation>
    <scope>NUCLEOTIDE SEQUENCE</scope>
</reference>
<evidence type="ECO:0000256" key="2">
    <source>
        <dbReference type="ARBA" id="ARBA00022763"/>
    </source>
</evidence>
<dbReference type="Gene3D" id="1.10.8.50">
    <property type="match status" value="1"/>
</dbReference>
<keyword evidence="5" id="KW-0862">Zinc</keyword>
<name>A0A382YRW6_9ZZZZ</name>
<dbReference type="Pfam" id="PF06831">
    <property type="entry name" value="H2TH"/>
    <property type="match status" value="1"/>
</dbReference>
<sequence>LLMNQKFVGGIGNIYANEILFYCHLNPLKSISKLNDKNILAIIKNTKIVLKKAIFFGGSSIKNFKNTNGKIGNFQQKFKVYGKQNSLCDRIKCNGVLKKITISNRASFFCSECQN</sequence>
<organism evidence="11">
    <name type="scientific">marine metagenome</name>
    <dbReference type="NCBI Taxonomy" id="408172"/>
    <lineage>
        <taxon>unclassified sequences</taxon>
        <taxon>metagenomes</taxon>
        <taxon>ecological metagenomes</taxon>
    </lineage>
</organism>
<evidence type="ECO:0000313" key="11">
    <source>
        <dbReference type="EMBL" id="SVD85228.1"/>
    </source>
</evidence>
<dbReference type="EMBL" id="UINC01177533">
    <property type="protein sequence ID" value="SVD85228.1"/>
    <property type="molecule type" value="Genomic_DNA"/>
</dbReference>
<keyword evidence="4" id="KW-0378">Hydrolase</keyword>
<dbReference type="PROSITE" id="PS51066">
    <property type="entry name" value="ZF_FPG_2"/>
    <property type="match status" value="1"/>
</dbReference>
<dbReference type="PANTHER" id="PTHR22993">
    <property type="entry name" value="FORMAMIDOPYRIMIDINE-DNA GLYCOSYLASE"/>
    <property type="match status" value="1"/>
</dbReference>
<keyword evidence="8" id="KW-0456">Lyase</keyword>
<evidence type="ECO:0000256" key="5">
    <source>
        <dbReference type="ARBA" id="ARBA00022833"/>
    </source>
</evidence>
<dbReference type="PROSITE" id="PS01242">
    <property type="entry name" value="ZF_FPG_1"/>
    <property type="match status" value="1"/>
</dbReference>
<dbReference type="InterPro" id="IPR015887">
    <property type="entry name" value="DNA_glyclase_Znf_dom_DNA_BS"/>
</dbReference>
<evidence type="ECO:0000256" key="1">
    <source>
        <dbReference type="ARBA" id="ARBA00022723"/>
    </source>
</evidence>
<evidence type="ECO:0000256" key="4">
    <source>
        <dbReference type="ARBA" id="ARBA00022801"/>
    </source>
</evidence>
<dbReference type="SMART" id="SM01232">
    <property type="entry name" value="H2TH"/>
    <property type="match status" value="1"/>
</dbReference>
<keyword evidence="1" id="KW-0479">Metal-binding</keyword>
<comment type="catalytic activity">
    <reaction evidence="9">
        <text>2'-deoxyribonucleotide-(2'-deoxyribose 5'-phosphate)-2'-deoxyribonucleotide-DNA = a 3'-end 2'-deoxyribonucleotide-(2,3-dehydro-2,3-deoxyribose 5'-phosphate)-DNA + a 5'-end 5'-phospho-2'-deoxyribonucleoside-DNA + H(+)</text>
        <dbReference type="Rhea" id="RHEA:66592"/>
        <dbReference type="Rhea" id="RHEA-COMP:13180"/>
        <dbReference type="Rhea" id="RHEA-COMP:16897"/>
        <dbReference type="Rhea" id="RHEA-COMP:17067"/>
        <dbReference type="ChEBI" id="CHEBI:15378"/>
        <dbReference type="ChEBI" id="CHEBI:136412"/>
        <dbReference type="ChEBI" id="CHEBI:157695"/>
        <dbReference type="ChEBI" id="CHEBI:167181"/>
        <dbReference type="EC" id="4.2.99.18"/>
    </reaction>
</comment>
<dbReference type="GO" id="GO:0008270">
    <property type="term" value="F:zinc ion binding"/>
    <property type="evidence" value="ECO:0007669"/>
    <property type="project" value="UniProtKB-KW"/>
</dbReference>
<dbReference type="GO" id="GO:0006284">
    <property type="term" value="P:base-excision repair"/>
    <property type="evidence" value="ECO:0007669"/>
    <property type="project" value="InterPro"/>
</dbReference>
<evidence type="ECO:0000256" key="3">
    <source>
        <dbReference type="ARBA" id="ARBA00022771"/>
    </source>
</evidence>
<dbReference type="InterPro" id="IPR010979">
    <property type="entry name" value="Ribosomal_uS13-like_H2TH"/>
</dbReference>
<dbReference type="InterPro" id="IPR000214">
    <property type="entry name" value="Znf_DNA_glyclase/AP_lyase"/>
</dbReference>
<keyword evidence="3" id="KW-0863">Zinc-finger</keyword>
<dbReference type="AlphaFoldDB" id="A0A382YRW6"/>
<dbReference type="InterPro" id="IPR015886">
    <property type="entry name" value="H2TH_FPG"/>
</dbReference>
<protein>
    <recommendedName>
        <fullName evidence="10">FPG-type domain-containing protein</fullName>
    </recommendedName>
</protein>
<accession>A0A382YRW6</accession>
<feature type="domain" description="FPG-type" evidence="10">
    <location>
        <begin position="79"/>
        <end position="115"/>
    </location>
</feature>
<evidence type="ECO:0000259" key="10">
    <source>
        <dbReference type="PROSITE" id="PS51066"/>
    </source>
</evidence>
<proteinExistence type="predicted"/>
<dbReference type="SUPFAM" id="SSF57716">
    <property type="entry name" value="Glucocorticoid receptor-like (DNA-binding domain)"/>
    <property type="match status" value="1"/>
</dbReference>
<dbReference type="SUPFAM" id="SSF46946">
    <property type="entry name" value="S13-like H2TH domain"/>
    <property type="match status" value="1"/>
</dbReference>
<dbReference type="PANTHER" id="PTHR22993:SF9">
    <property type="entry name" value="FORMAMIDOPYRIMIDINE-DNA GLYCOSYLASE"/>
    <property type="match status" value="1"/>
</dbReference>
<feature type="non-terminal residue" evidence="11">
    <location>
        <position position="1"/>
    </location>
</feature>
<evidence type="ECO:0000256" key="6">
    <source>
        <dbReference type="ARBA" id="ARBA00023125"/>
    </source>
</evidence>
<keyword evidence="7" id="KW-0234">DNA repair</keyword>
<dbReference type="GO" id="GO:0003684">
    <property type="term" value="F:damaged DNA binding"/>
    <property type="evidence" value="ECO:0007669"/>
    <property type="project" value="InterPro"/>
</dbReference>